<keyword evidence="4" id="KW-1015">Disulfide bond</keyword>
<proteinExistence type="predicted"/>
<evidence type="ECO:0000256" key="3">
    <source>
        <dbReference type="ARBA" id="ARBA00023136"/>
    </source>
</evidence>
<reference evidence="11 12" key="1">
    <citation type="submission" date="2019-02" db="EMBL/GenBank/DDBJ databases">
        <title>Opniocepnalus argus genome.</title>
        <authorList>
            <person name="Zhou C."/>
            <person name="Xiao S."/>
        </authorList>
    </citation>
    <scope>NUCLEOTIDE SEQUENCE [LARGE SCALE GENOMIC DNA]</scope>
    <source>
        <strain evidence="11">OARG1902GOOAL</strain>
        <tissue evidence="11">Muscle</tissue>
    </source>
</reference>
<evidence type="ECO:0000256" key="1">
    <source>
        <dbReference type="ARBA" id="ARBA00004370"/>
    </source>
</evidence>
<dbReference type="Gene3D" id="2.60.40.10">
    <property type="entry name" value="Immunoglobulins"/>
    <property type="match status" value="1"/>
</dbReference>
<protein>
    <submittedName>
        <fullName evidence="11">CD276 antigen-like protein</fullName>
    </submittedName>
</protein>
<dbReference type="InterPro" id="IPR013106">
    <property type="entry name" value="Ig_V-set"/>
</dbReference>
<feature type="transmembrane region" description="Helical" evidence="7">
    <location>
        <begin position="158"/>
        <end position="176"/>
    </location>
</feature>
<dbReference type="GO" id="GO:0001817">
    <property type="term" value="P:regulation of cytokine production"/>
    <property type="evidence" value="ECO:0007669"/>
    <property type="project" value="TreeGrafter"/>
</dbReference>
<dbReference type="Pfam" id="PF07686">
    <property type="entry name" value="V-set"/>
    <property type="match status" value="1"/>
</dbReference>
<feature type="chain" id="PRO_5033538166" evidence="8">
    <location>
        <begin position="31"/>
        <end position="195"/>
    </location>
</feature>
<evidence type="ECO:0000256" key="7">
    <source>
        <dbReference type="SAM" id="Phobius"/>
    </source>
</evidence>
<evidence type="ECO:0000259" key="9">
    <source>
        <dbReference type="PROSITE" id="PS50835"/>
    </source>
</evidence>
<dbReference type="Proteomes" id="UP000503349">
    <property type="component" value="Chromosome 13"/>
</dbReference>
<dbReference type="GO" id="GO:1903037">
    <property type="term" value="P:regulation of leukocyte cell-cell adhesion"/>
    <property type="evidence" value="ECO:0007669"/>
    <property type="project" value="UniProtKB-ARBA"/>
</dbReference>
<reference evidence="12" key="2">
    <citation type="submission" date="2019-02" db="EMBL/GenBank/DDBJ databases">
        <title>Opniocepnalus argus Var Kimnra genome.</title>
        <authorList>
            <person name="Zhou C."/>
            <person name="Xiao S."/>
        </authorList>
    </citation>
    <scope>NUCLEOTIDE SEQUENCE [LARGE SCALE GENOMIC DNA]</scope>
</reference>
<dbReference type="EMBL" id="CM015724">
    <property type="protein sequence ID" value="KAF3698115.1"/>
    <property type="molecule type" value="Genomic_DNA"/>
</dbReference>
<organism evidence="11 12">
    <name type="scientific">Channa argus</name>
    <name type="common">Northern snakehead</name>
    <name type="synonym">Ophicephalus argus</name>
    <dbReference type="NCBI Taxonomy" id="215402"/>
    <lineage>
        <taxon>Eukaryota</taxon>
        <taxon>Metazoa</taxon>
        <taxon>Chordata</taxon>
        <taxon>Craniata</taxon>
        <taxon>Vertebrata</taxon>
        <taxon>Euteleostomi</taxon>
        <taxon>Actinopterygii</taxon>
        <taxon>Neopterygii</taxon>
        <taxon>Teleostei</taxon>
        <taxon>Neoteleostei</taxon>
        <taxon>Acanthomorphata</taxon>
        <taxon>Anabantaria</taxon>
        <taxon>Anabantiformes</taxon>
        <taxon>Channoidei</taxon>
        <taxon>Channidae</taxon>
        <taxon>Channa</taxon>
    </lineage>
</organism>
<dbReference type="AlphaFoldDB" id="A0A6G1Q7H6"/>
<dbReference type="EMBL" id="CM015724">
    <property type="protein sequence ID" value="KAF3698116.1"/>
    <property type="molecule type" value="Genomic_DNA"/>
</dbReference>
<dbReference type="GO" id="GO:0005102">
    <property type="term" value="F:signaling receptor binding"/>
    <property type="evidence" value="ECO:0007669"/>
    <property type="project" value="TreeGrafter"/>
</dbReference>
<dbReference type="PROSITE" id="PS50835">
    <property type="entry name" value="IG_LIKE"/>
    <property type="match status" value="1"/>
</dbReference>
<keyword evidence="12" id="KW-1185">Reference proteome</keyword>
<evidence type="ECO:0000313" key="11">
    <source>
        <dbReference type="EMBL" id="KAF3698116.1"/>
    </source>
</evidence>
<keyword evidence="6" id="KW-0393">Immunoglobulin domain</keyword>
<name>A0A6G1Q7H6_CHAAH</name>
<dbReference type="SUPFAM" id="SSF48726">
    <property type="entry name" value="Immunoglobulin"/>
    <property type="match status" value="1"/>
</dbReference>
<evidence type="ECO:0000313" key="12">
    <source>
        <dbReference type="Proteomes" id="UP000503349"/>
    </source>
</evidence>
<evidence type="ECO:0000256" key="6">
    <source>
        <dbReference type="ARBA" id="ARBA00023319"/>
    </source>
</evidence>
<dbReference type="PANTHER" id="PTHR24100">
    <property type="entry name" value="BUTYROPHILIN"/>
    <property type="match status" value="1"/>
</dbReference>
<dbReference type="FunFam" id="2.60.40.10:FF:000142">
    <property type="entry name" value="V-set domain-containing T-cell activation inhibitor 1"/>
    <property type="match status" value="1"/>
</dbReference>
<evidence type="ECO:0000313" key="10">
    <source>
        <dbReference type="EMBL" id="KAF3698115.1"/>
    </source>
</evidence>
<keyword evidence="3 7" id="KW-0472">Membrane</keyword>
<dbReference type="InterPro" id="IPR007110">
    <property type="entry name" value="Ig-like_dom"/>
</dbReference>
<gene>
    <name evidence="10" type="ORF">EXN66_Car013796</name>
    <name evidence="11" type="ORF">EXN66_Car013797</name>
</gene>
<dbReference type="GO" id="GO:0009897">
    <property type="term" value="C:external side of plasma membrane"/>
    <property type="evidence" value="ECO:0007669"/>
    <property type="project" value="TreeGrafter"/>
</dbReference>
<feature type="domain" description="Ig-like" evidence="9">
    <location>
        <begin position="21"/>
        <end position="126"/>
    </location>
</feature>
<comment type="subcellular location">
    <subcellularLocation>
        <location evidence="1">Membrane</location>
    </subcellularLocation>
</comment>
<accession>A0A6G1Q7H6</accession>
<evidence type="ECO:0000256" key="5">
    <source>
        <dbReference type="ARBA" id="ARBA00023180"/>
    </source>
</evidence>
<keyword evidence="7" id="KW-1133">Transmembrane helix</keyword>
<evidence type="ECO:0000256" key="8">
    <source>
        <dbReference type="SAM" id="SignalP"/>
    </source>
</evidence>
<evidence type="ECO:0000256" key="4">
    <source>
        <dbReference type="ARBA" id="ARBA00023157"/>
    </source>
</evidence>
<evidence type="ECO:0000256" key="2">
    <source>
        <dbReference type="ARBA" id="ARBA00022729"/>
    </source>
</evidence>
<dbReference type="InterPro" id="IPR013783">
    <property type="entry name" value="Ig-like_fold"/>
</dbReference>
<dbReference type="InterPro" id="IPR036179">
    <property type="entry name" value="Ig-like_dom_sf"/>
</dbReference>
<dbReference type="GO" id="GO:0050852">
    <property type="term" value="P:T cell receptor signaling pathway"/>
    <property type="evidence" value="ECO:0007669"/>
    <property type="project" value="TreeGrafter"/>
</dbReference>
<keyword evidence="2 8" id="KW-0732">Signal</keyword>
<feature type="signal peptide" evidence="8">
    <location>
        <begin position="1"/>
        <end position="30"/>
    </location>
</feature>
<keyword evidence="5" id="KW-0325">Glycoprotein</keyword>
<dbReference type="InterPro" id="IPR050504">
    <property type="entry name" value="IgSF_BTN/MOG"/>
</dbReference>
<sequence>MYFQHVCWDLMSCMSLSWILPLVFLNFAASFELKCNDMTVEAEADRAVILPCFTVPPEDLRQMTVEWVVNQTDDVHLFVKGEDVKDHIHKYNGRTSLFLNELTSGNCSLKLDPVHVSDNGVYTCSVKSPVGKLLGTCFFNLHEPTVLPEVGINNGVKVVAGVGVGLIALVLVGALCKKYAEKKKTKQPKHGDGTD</sequence>
<dbReference type="PANTHER" id="PTHR24100:SF151">
    <property type="entry name" value="ICOS LIGAND"/>
    <property type="match status" value="1"/>
</dbReference>
<dbReference type="GO" id="GO:0050863">
    <property type="term" value="P:regulation of T cell activation"/>
    <property type="evidence" value="ECO:0007669"/>
    <property type="project" value="UniProtKB-ARBA"/>
</dbReference>
<keyword evidence="7" id="KW-0812">Transmembrane</keyword>